<evidence type="ECO:0000256" key="2">
    <source>
        <dbReference type="ARBA" id="ARBA00022729"/>
    </source>
</evidence>
<dbReference type="InterPro" id="IPR018976">
    <property type="entry name" value="Imelysin-like"/>
</dbReference>
<keyword evidence="2 3" id="KW-0732">Signal</keyword>
<reference evidence="5 6" key="1">
    <citation type="submission" date="2016-10" db="EMBL/GenBank/DDBJ databases">
        <authorList>
            <person name="de Groot N.N."/>
        </authorList>
    </citation>
    <scope>NUCLEOTIDE SEQUENCE [LARGE SCALE GENOMIC DNA]</scope>
    <source>
        <strain evidence="5 6">DSM 25186</strain>
    </source>
</reference>
<dbReference type="Pfam" id="PF09375">
    <property type="entry name" value="Peptidase_M75"/>
    <property type="match status" value="1"/>
</dbReference>
<evidence type="ECO:0000256" key="3">
    <source>
        <dbReference type="SAM" id="SignalP"/>
    </source>
</evidence>
<gene>
    <name evidence="5" type="ORF">SAMN05421823_105322</name>
</gene>
<comment type="subcellular location">
    <subcellularLocation>
        <location evidence="1">Cell envelope</location>
    </subcellularLocation>
</comment>
<dbReference type="EMBL" id="FNFO01000005">
    <property type="protein sequence ID" value="SDL37100.1"/>
    <property type="molecule type" value="Genomic_DNA"/>
</dbReference>
<organism evidence="5 6">
    <name type="scientific">Catalinimonas alkaloidigena</name>
    <dbReference type="NCBI Taxonomy" id="1075417"/>
    <lineage>
        <taxon>Bacteria</taxon>
        <taxon>Pseudomonadati</taxon>
        <taxon>Bacteroidota</taxon>
        <taxon>Cytophagia</taxon>
        <taxon>Cytophagales</taxon>
        <taxon>Catalimonadaceae</taxon>
        <taxon>Catalinimonas</taxon>
    </lineage>
</organism>
<evidence type="ECO:0000259" key="4">
    <source>
        <dbReference type="Pfam" id="PF09375"/>
    </source>
</evidence>
<dbReference type="AlphaFoldDB" id="A0A1G9JHN4"/>
<dbReference type="STRING" id="1075417.SAMN05421823_105322"/>
<keyword evidence="6" id="KW-1185">Reference proteome</keyword>
<sequence length="370" mass="39656">MSMTITRNWCWACLLLLGMGVVGCGTEAPDPGDTFDRQAMLENLGTNLIVPAYQSFAARTDALADATEALAEDLTESKLVAAQATWKAAALQWKATELYNLGPVDDLALRTSIDNWPTNANALENAIADGTTINEAYVHALGSSSKGLPALEYLLFDKEAGNAAILEQLEDDAKRVAYLVALTQDLRTLAHTLYDAWNPAAGNYLATFTAASGKDVGSATNQLANQLLVLTEEVKNQKLGIPLGKKSMGVKLPNNVEAWRSSTSLELLQANVDALKNVFTGQNGSGFDDYLHAVNAQYNGEALATAITNQFAVVEQSLAAISVPLQDALETENDKVETAYAETQRLVILLKTDMMSSLGLLVTYSDNDGD</sequence>
<dbReference type="PROSITE" id="PS51257">
    <property type="entry name" value="PROKAR_LIPOPROTEIN"/>
    <property type="match status" value="1"/>
</dbReference>
<feature type="domain" description="Imelysin-like" evidence="4">
    <location>
        <begin position="49"/>
        <end position="340"/>
    </location>
</feature>
<evidence type="ECO:0000313" key="5">
    <source>
        <dbReference type="EMBL" id="SDL37100.1"/>
    </source>
</evidence>
<dbReference type="GO" id="GO:0030313">
    <property type="term" value="C:cell envelope"/>
    <property type="evidence" value="ECO:0007669"/>
    <property type="project" value="UniProtKB-SubCell"/>
</dbReference>
<feature type="chain" id="PRO_5011586381" description="Imelysin-like domain-containing protein" evidence="3">
    <location>
        <begin position="25"/>
        <end position="370"/>
    </location>
</feature>
<evidence type="ECO:0000313" key="6">
    <source>
        <dbReference type="Proteomes" id="UP000198510"/>
    </source>
</evidence>
<dbReference type="Proteomes" id="UP000198510">
    <property type="component" value="Unassembled WGS sequence"/>
</dbReference>
<dbReference type="OrthoDB" id="650514at2"/>
<proteinExistence type="predicted"/>
<dbReference type="InterPro" id="IPR034984">
    <property type="entry name" value="Imelysin-like_IPPA"/>
</dbReference>
<accession>A0A1G9JHN4</accession>
<evidence type="ECO:0000256" key="1">
    <source>
        <dbReference type="ARBA" id="ARBA00004196"/>
    </source>
</evidence>
<dbReference type="Gene3D" id="1.20.1420.20">
    <property type="entry name" value="M75 peptidase, HXXE motif"/>
    <property type="match status" value="1"/>
</dbReference>
<feature type="signal peptide" evidence="3">
    <location>
        <begin position="1"/>
        <end position="24"/>
    </location>
</feature>
<dbReference type="InterPro" id="IPR038352">
    <property type="entry name" value="Imelysin_sf"/>
</dbReference>
<protein>
    <recommendedName>
        <fullName evidence="4">Imelysin-like domain-containing protein</fullName>
    </recommendedName>
</protein>
<name>A0A1G9JHN4_9BACT</name>
<dbReference type="CDD" id="cd14659">
    <property type="entry name" value="Imelysin-like_IPPA"/>
    <property type="match status" value="1"/>
</dbReference>